<dbReference type="InterPro" id="IPR042188">
    <property type="entry name" value="MmgE/PrpD_sf_2"/>
</dbReference>
<dbReference type="Gene3D" id="3.30.1330.120">
    <property type="entry name" value="2-methylcitrate dehydratase PrpD"/>
    <property type="match status" value="1"/>
</dbReference>
<dbReference type="InterPro" id="IPR036148">
    <property type="entry name" value="MmgE/PrpD_sf"/>
</dbReference>
<reference evidence="1 2" key="1">
    <citation type="submission" date="2019-06" db="EMBL/GenBank/DDBJ databases">
        <title>Whole genome shotgun sequence of Streptomyces gardneri NBRC 12865.</title>
        <authorList>
            <person name="Hosoyama A."/>
            <person name="Uohara A."/>
            <person name="Ohji S."/>
            <person name="Ichikawa N."/>
        </authorList>
    </citation>
    <scope>NUCLEOTIDE SEQUENCE [LARGE SCALE GENOMIC DNA]</scope>
    <source>
        <strain evidence="1 2">NBRC 12865</strain>
    </source>
</reference>
<evidence type="ECO:0008006" key="3">
    <source>
        <dbReference type="Google" id="ProtNLM"/>
    </source>
</evidence>
<keyword evidence="2" id="KW-1185">Reference proteome</keyword>
<evidence type="ECO:0000313" key="2">
    <source>
        <dbReference type="Proteomes" id="UP000315226"/>
    </source>
</evidence>
<dbReference type="Proteomes" id="UP000315226">
    <property type="component" value="Unassembled WGS sequence"/>
</dbReference>
<gene>
    <name evidence="1" type="ORF">SGA01_74010</name>
</gene>
<dbReference type="SUPFAM" id="SSF103378">
    <property type="entry name" value="2-methylcitrate dehydratase PrpD"/>
    <property type="match status" value="1"/>
</dbReference>
<comment type="caution">
    <text evidence="1">The sequence shown here is derived from an EMBL/GenBank/DDBJ whole genome shotgun (WGS) entry which is preliminary data.</text>
</comment>
<protein>
    <recommendedName>
        <fullName evidence="3">MmgE/PrpD family protein</fullName>
    </recommendedName>
</protein>
<dbReference type="AlphaFoldDB" id="A0A4Y3RVR8"/>
<sequence length="459" mass="49505">MPTKNANLGVALDVSLDAVTSRLGDVPAILVEDAAAASADFLLCALITRLSPAEDGRERRLGGEGAGSPVWWTGAVHRAETAAEANLLAGIAADFDAVHYLAGGHLAAFLAPALLGRRDLSVAEALRLQAVATEFAVRVGQVIKDRARANGFHVTPLVGGLSMVYALALADGHDPDRVKWCLRLFLSTFRSDYGLLGSDGRLYQMTQAMRQAYAAVAEGGAHARPDLPSARAWWRPLAALGIPLDSPDGPSDRSAGPSDRWISSDRFTDLKPMPCCAYFFSALAVVAGLRGRLDTGAVRRLEVRVPRYVFAAHRPAADGFWLAPFDLDHNIAICWLLRRNSWTPLPELTRDEVRRMRELVHVHVVSDDLPVTAVAVTEDGTEVTATESADTPRPVDGTDRRHAALWQKHDTVRRRLGPDWSAPRTDEGAERLLRDLLAGSAADVRGLTAGLPLLNGALQ</sequence>
<accession>A0A4Y3RVR8</accession>
<proteinExistence type="predicted"/>
<dbReference type="Gene3D" id="1.10.4100.10">
    <property type="entry name" value="2-methylcitrate dehydratase PrpD"/>
    <property type="match status" value="1"/>
</dbReference>
<dbReference type="GO" id="GO:0016829">
    <property type="term" value="F:lyase activity"/>
    <property type="evidence" value="ECO:0007669"/>
    <property type="project" value="InterPro"/>
</dbReference>
<dbReference type="InterPro" id="IPR042183">
    <property type="entry name" value="MmgE/PrpD_sf_1"/>
</dbReference>
<organism evidence="1 2">
    <name type="scientific">Streptomyces gardneri</name>
    <dbReference type="NCBI Taxonomy" id="66892"/>
    <lineage>
        <taxon>Bacteria</taxon>
        <taxon>Bacillati</taxon>
        <taxon>Actinomycetota</taxon>
        <taxon>Actinomycetes</taxon>
        <taxon>Kitasatosporales</taxon>
        <taxon>Streptomycetaceae</taxon>
        <taxon>Streptomyces</taxon>
    </lineage>
</organism>
<dbReference type="EMBL" id="BJMN01000067">
    <property type="protein sequence ID" value="GEB61796.1"/>
    <property type="molecule type" value="Genomic_DNA"/>
</dbReference>
<evidence type="ECO:0000313" key="1">
    <source>
        <dbReference type="EMBL" id="GEB61796.1"/>
    </source>
</evidence>
<name>A0A4Y3RVR8_9ACTN</name>